<keyword evidence="7 18" id="KW-1133">Transmembrane helix</keyword>
<feature type="transmembrane region" description="Helical" evidence="18">
    <location>
        <begin position="583"/>
        <end position="601"/>
    </location>
</feature>
<evidence type="ECO:0000256" key="13">
    <source>
        <dbReference type="ARBA" id="ARBA00023303"/>
    </source>
</evidence>
<dbReference type="Pfam" id="PF00060">
    <property type="entry name" value="Lig_chan"/>
    <property type="match status" value="1"/>
</dbReference>
<feature type="disulfide bond" evidence="16">
    <location>
        <begin position="751"/>
        <end position="806"/>
    </location>
</feature>
<organism evidence="21 22">
    <name type="scientific">Handroanthus impetiginosus</name>
    <dbReference type="NCBI Taxonomy" id="429701"/>
    <lineage>
        <taxon>Eukaryota</taxon>
        <taxon>Viridiplantae</taxon>
        <taxon>Streptophyta</taxon>
        <taxon>Embryophyta</taxon>
        <taxon>Tracheophyta</taxon>
        <taxon>Spermatophyta</taxon>
        <taxon>Magnoliopsida</taxon>
        <taxon>eudicotyledons</taxon>
        <taxon>Gunneridae</taxon>
        <taxon>Pentapetalae</taxon>
        <taxon>asterids</taxon>
        <taxon>lamiids</taxon>
        <taxon>Lamiales</taxon>
        <taxon>Bignoniaceae</taxon>
        <taxon>Crescentiina</taxon>
        <taxon>Tabebuia alliance</taxon>
        <taxon>Handroanthus</taxon>
    </lineage>
</organism>
<evidence type="ECO:0000256" key="4">
    <source>
        <dbReference type="ARBA" id="ARBA00022448"/>
    </source>
</evidence>
<dbReference type="Gene3D" id="1.10.287.70">
    <property type="match status" value="1"/>
</dbReference>
<keyword evidence="11" id="KW-0325">Glycoprotein</keyword>
<evidence type="ECO:0000256" key="2">
    <source>
        <dbReference type="ARBA" id="ARBA00008685"/>
    </source>
</evidence>
<keyword evidence="8 15" id="KW-0406">Ion transport</keyword>
<evidence type="ECO:0000256" key="18">
    <source>
        <dbReference type="SAM" id="Phobius"/>
    </source>
</evidence>
<dbReference type="InterPro" id="IPR028082">
    <property type="entry name" value="Peripla_BP_I"/>
</dbReference>
<accession>A0A2G9HCM7</accession>
<dbReference type="FunFam" id="3.40.50.2300:FF:000188">
    <property type="entry name" value="Glutamate receptor"/>
    <property type="match status" value="1"/>
</dbReference>
<dbReference type="FunFam" id="3.40.190.10:FF:000103">
    <property type="entry name" value="Glutamate receptor"/>
    <property type="match status" value="1"/>
</dbReference>
<dbReference type="InterPro" id="IPR001320">
    <property type="entry name" value="Iontro_rcpt_C"/>
</dbReference>
<dbReference type="GO" id="GO:0016020">
    <property type="term" value="C:membrane"/>
    <property type="evidence" value="ECO:0007669"/>
    <property type="project" value="UniProtKB-SubCell"/>
</dbReference>
<comment type="subcellular location">
    <subcellularLocation>
        <location evidence="1">Membrane</location>
        <topology evidence="1">Multi-pass membrane protein</topology>
    </subcellularLocation>
</comment>
<feature type="compositionally biased region" description="Polar residues" evidence="17">
    <location>
        <begin position="943"/>
        <end position="957"/>
    </location>
</feature>
<dbReference type="EMBL" id="NKXS01002115">
    <property type="protein sequence ID" value="PIN15248.1"/>
    <property type="molecule type" value="Genomic_DNA"/>
</dbReference>
<feature type="region of interest" description="Disordered" evidence="17">
    <location>
        <begin position="940"/>
        <end position="982"/>
    </location>
</feature>
<keyword evidence="22" id="KW-1185">Reference proteome</keyword>
<keyword evidence="13 15" id="KW-0407">Ion channel</keyword>
<evidence type="ECO:0000256" key="6">
    <source>
        <dbReference type="ARBA" id="ARBA00022729"/>
    </source>
</evidence>
<dbReference type="PIRSF" id="PIRSF037090">
    <property type="entry name" value="Iontro_Glu-like_rcpt_pln"/>
    <property type="match status" value="1"/>
</dbReference>
<dbReference type="InterPro" id="IPR044440">
    <property type="entry name" value="GABAb_receptor_plant_PBP1"/>
</dbReference>
<evidence type="ECO:0000256" key="12">
    <source>
        <dbReference type="ARBA" id="ARBA00023286"/>
    </source>
</evidence>
<dbReference type="GO" id="GO:0015276">
    <property type="term" value="F:ligand-gated monoatomic ion channel activity"/>
    <property type="evidence" value="ECO:0007669"/>
    <property type="project" value="InterPro"/>
</dbReference>
<feature type="domain" description="Ionotropic glutamate receptor C-terminal" evidence="20">
    <location>
        <begin position="455"/>
        <end position="803"/>
    </location>
</feature>
<dbReference type="SUPFAM" id="SSF53822">
    <property type="entry name" value="Periplasmic binding protein-like I"/>
    <property type="match status" value="1"/>
</dbReference>
<dbReference type="FunFam" id="1.10.287.70:FF:000037">
    <property type="entry name" value="Glutamate receptor"/>
    <property type="match status" value="1"/>
</dbReference>
<comment type="subunit">
    <text evidence="3">May form heteromers.</text>
</comment>
<dbReference type="AlphaFoldDB" id="A0A2G9HCM7"/>
<dbReference type="CDD" id="cd19990">
    <property type="entry name" value="PBP1_GABAb_receptor_plant"/>
    <property type="match status" value="1"/>
</dbReference>
<dbReference type="Pfam" id="PF10613">
    <property type="entry name" value="Lig_chan-Glu_bd"/>
    <property type="match status" value="1"/>
</dbReference>
<keyword evidence="5 18" id="KW-0812">Transmembrane</keyword>
<reference evidence="22" key="1">
    <citation type="journal article" date="2018" name="Gigascience">
        <title>Genome assembly of the Pink Ipe (Handroanthus impetiginosus, Bignoniaceae), a highly valued, ecologically keystone Neotropical timber forest tree.</title>
        <authorList>
            <person name="Silva-Junior O.B."/>
            <person name="Grattapaglia D."/>
            <person name="Novaes E."/>
            <person name="Collevatti R.G."/>
        </authorList>
    </citation>
    <scope>NUCLEOTIDE SEQUENCE [LARGE SCALE GENOMIC DNA]</scope>
    <source>
        <strain evidence="22">cv. UFG-1</strain>
    </source>
</reference>
<evidence type="ECO:0000313" key="22">
    <source>
        <dbReference type="Proteomes" id="UP000231279"/>
    </source>
</evidence>
<evidence type="ECO:0000256" key="19">
    <source>
        <dbReference type="SAM" id="SignalP"/>
    </source>
</evidence>
<dbReference type="Pfam" id="PF01094">
    <property type="entry name" value="ANF_receptor"/>
    <property type="match status" value="1"/>
</dbReference>
<dbReference type="InterPro" id="IPR015683">
    <property type="entry name" value="Ionotropic_Glu_rcpt"/>
</dbReference>
<dbReference type="Proteomes" id="UP000231279">
    <property type="component" value="Unassembled WGS sequence"/>
</dbReference>
<comment type="function">
    <text evidence="15">Glutamate-gated receptor that probably acts as non-selective cation channel.</text>
</comment>
<sequence>MDWFFPNLYVLLLSLLVVLLCNARVQVPNYTSFQVGVILDLDSLVGSVGLSSLSLALSDFYSANTNYSTRLVLHVRDSRGQVIDAATAALSLLNEVEVDAIIGPQTTSEASFVIDLGDKANVPIISFSATSPFHPRTPYFVQSVLSDSAQVDAIAAIVNYFQWNQVVLVGEDSGFGNGIIPYLSNALRQVDVRVSYRSIVPLSATDDVLLRELYKMKTMETRIFVVHVSTSIGSRLFPLVKEAGMMVEGYAWIVTSSLMDLVYSLDPHVIETMQGVLGVKPLIPRSRKLSSTATRWKRKFLHDNPTSSQVEFSLYGAWAYDTLWALAMAAERVGFREPSPLQNNTILNYTNLFSTKLSQTGPKLLEAISGVTFQGLGGKFHIVNGQLEASSFQILNVVGNGEREVGIWTPKGILSDISVNFTSLSDKKLKSIIFPGDSMVVPKGWEVPVSGKKLRIGVPVRPSYTDFVRVEKDHRTNASKVTGLYIDMFEAVMASLPYAVPYEYVPFEKPDGSSAGTYDELSHQVFLQNYDGAVGDITVTFKRAKYVDFTIPFAEGGVSMVVPIRYDDTNNEWVFLKPLKKELWLTAIALFILTGMALWILEHRLNNAYRGPPSQHAGMIFYFPFMSIVFAQRERIVSNLARLVVVVWMFVVLILSSTYTASLSARLTVQRLQLSVTDVKELIRRGDYVGCHNGSFIIDLLQGLGFDKLNIRTYYNHDDCAEALSKGSEKGGISALFAAKPVTKLFLSKYCDKFTTAGPTYATEGYAFVFPKGSLLVADVSRAILELTDNGKKLEIERQWMRNPACNGPDGMITSTSVSLQSFKTLFGITGGITATSLVVFIVTYMYKNRDFVQTISKSNATFWSKVCAICKHFDERDTKNFQSKGGKEDGEDGLANVCVNPQLTRTVVPISSEEIDYVNSSLGPQSTSTVVPISSEEIGDHVNSSLGPQSTSTVVPISSEEIGDQVNSSLGPTSEETSDNC</sequence>
<evidence type="ECO:0000256" key="9">
    <source>
        <dbReference type="ARBA" id="ARBA00023136"/>
    </source>
</evidence>
<name>A0A2G9HCM7_9LAMI</name>
<feature type="transmembrane region" description="Helical" evidence="18">
    <location>
        <begin position="643"/>
        <end position="661"/>
    </location>
</feature>
<keyword evidence="10 15" id="KW-0675">Receptor</keyword>
<keyword evidence="4 15" id="KW-0813">Transport</keyword>
<keyword evidence="9 15" id="KW-0472">Membrane</keyword>
<keyword evidence="12 15" id="KW-1071">Ligand-gated ion channel</keyword>
<dbReference type="InterPro" id="IPR017103">
    <property type="entry name" value="Iontropic_Glu_rcpt_pln"/>
</dbReference>
<comment type="function">
    <text evidence="14">Glutamate-gated receptor that probably acts as a non-selective cation channel. May be involved in light-signal transduction and calcium homeostasis via the regulation of calcium influx into cells.</text>
</comment>
<feature type="transmembrane region" description="Helical" evidence="18">
    <location>
        <begin position="826"/>
        <end position="847"/>
    </location>
</feature>
<evidence type="ECO:0000256" key="14">
    <source>
        <dbReference type="ARBA" id="ARBA00049638"/>
    </source>
</evidence>
<dbReference type="Gene3D" id="3.40.50.2300">
    <property type="match status" value="2"/>
</dbReference>
<feature type="compositionally biased region" description="Polar residues" evidence="17">
    <location>
        <begin position="966"/>
        <end position="976"/>
    </location>
</feature>
<dbReference type="OrthoDB" id="1911081at2759"/>
<dbReference type="InterPro" id="IPR019594">
    <property type="entry name" value="Glu/Gly-bd"/>
</dbReference>
<keyword evidence="6 19" id="KW-0732">Signal</keyword>
<evidence type="ECO:0000256" key="5">
    <source>
        <dbReference type="ARBA" id="ARBA00022692"/>
    </source>
</evidence>
<feature type="signal peptide" evidence="19">
    <location>
        <begin position="1"/>
        <end position="23"/>
    </location>
</feature>
<dbReference type="PANTHER" id="PTHR34836">
    <property type="entry name" value="OS06G0188250 PROTEIN"/>
    <property type="match status" value="1"/>
</dbReference>
<dbReference type="PANTHER" id="PTHR34836:SF1">
    <property type="entry name" value="OS09G0428600 PROTEIN"/>
    <property type="match status" value="1"/>
</dbReference>
<gene>
    <name evidence="21" type="ORF">CDL12_12100</name>
</gene>
<evidence type="ECO:0000256" key="15">
    <source>
        <dbReference type="PIRNR" id="PIRNR037090"/>
    </source>
</evidence>
<evidence type="ECO:0000256" key="8">
    <source>
        <dbReference type="ARBA" id="ARBA00023065"/>
    </source>
</evidence>
<dbReference type="STRING" id="429701.A0A2G9HCM7"/>
<feature type="chain" id="PRO_5013681543" description="Glutamate receptor" evidence="19">
    <location>
        <begin position="24"/>
        <end position="982"/>
    </location>
</feature>
<proteinExistence type="inferred from homology"/>
<evidence type="ECO:0000313" key="21">
    <source>
        <dbReference type="EMBL" id="PIN15248.1"/>
    </source>
</evidence>
<evidence type="ECO:0000256" key="17">
    <source>
        <dbReference type="SAM" id="MobiDB-lite"/>
    </source>
</evidence>
<evidence type="ECO:0000259" key="20">
    <source>
        <dbReference type="SMART" id="SM00079"/>
    </source>
</evidence>
<evidence type="ECO:0000256" key="1">
    <source>
        <dbReference type="ARBA" id="ARBA00004141"/>
    </source>
</evidence>
<evidence type="ECO:0000256" key="3">
    <source>
        <dbReference type="ARBA" id="ARBA00011095"/>
    </source>
</evidence>
<evidence type="ECO:0000256" key="7">
    <source>
        <dbReference type="ARBA" id="ARBA00022989"/>
    </source>
</evidence>
<dbReference type="InterPro" id="IPR001828">
    <property type="entry name" value="ANF_lig-bd_rcpt"/>
</dbReference>
<dbReference type="CDD" id="cd13686">
    <property type="entry name" value="GluR_Plant"/>
    <property type="match status" value="1"/>
</dbReference>
<evidence type="ECO:0000256" key="11">
    <source>
        <dbReference type="ARBA" id="ARBA00023180"/>
    </source>
</evidence>
<protein>
    <recommendedName>
        <fullName evidence="15">Glutamate receptor</fullName>
    </recommendedName>
</protein>
<dbReference type="Gene3D" id="3.40.190.10">
    <property type="entry name" value="Periplasmic binding protein-like II"/>
    <property type="match status" value="2"/>
</dbReference>
<evidence type="ECO:0000256" key="16">
    <source>
        <dbReference type="PIRSR" id="PIRSR037090-50"/>
    </source>
</evidence>
<dbReference type="SUPFAM" id="SSF53850">
    <property type="entry name" value="Periplasmic binding protein-like II"/>
    <property type="match status" value="1"/>
</dbReference>
<keyword evidence="16" id="KW-1015">Disulfide bond</keyword>
<dbReference type="SMART" id="SM00079">
    <property type="entry name" value="PBPe"/>
    <property type="match status" value="1"/>
</dbReference>
<comment type="similarity">
    <text evidence="2 15">Belongs to the glutamate-gated ion channel (TC 1.A.10.1) family.</text>
</comment>
<evidence type="ECO:0000256" key="10">
    <source>
        <dbReference type="ARBA" id="ARBA00023170"/>
    </source>
</evidence>
<comment type="caution">
    <text evidence="21">The sequence shown here is derived from an EMBL/GenBank/DDBJ whole genome shotgun (WGS) entry which is preliminary data.</text>
</comment>